<dbReference type="Proteomes" id="UP000492821">
    <property type="component" value="Unassembled WGS sequence"/>
</dbReference>
<evidence type="ECO:0000256" key="1">
    <source>
        <dbReference type="SAM" id="SignalP"/>
    </source>
</evidence>
<dbReference type="AlphaFoldDB" id="A0A7E4VXP3"/>
<protein>
    <submittedName>
        <fullName evidence="3">Uncharacterized protein</fullName>
    </submittedName>
</protein>
<evidence type="ECO:0000313" key="3">
    <source>
        <dbReference type="WBParaSite" id="Pan_g3644.t1"/>
    </source>
</evidence>
<dbReference type="WBParaSite" id="Pan_g3644.t1">
    <property type="protein sequence ID" value="Pan_g3644.t1"/>
    <property type="gene ID" value="Pan_g3644"/>
</dbReference>
<feature type="signal peptide" evidence="1">
    <location>
        <begin position="1"/>
        <end position="17"/>
    </location>
</feature>
<reference evidence="2" key="1">
    <citation type="journal article" date="2013" name="Genetics">
        <title>The draft genome and transcriptome of Panagrellus redivivus are shaped by the harsh demands of a free-living lifestyle.</title>
        <authorList>
            <person name="Srinivasan J."/>
            <person name="Dillman A.R."/>
            <person name="Macchietto M.G."/>
            <person name="Heikkinen L."/>
            <person name="Lakso M."/>
            <person name="Fracchia K.M."/>
            <person name="Antoshechkin I."/>
            <person name="Mortazavi A."/>
            <person name="Wong G."/>
            <person name="Sternberg P.W."/>
        </authorList>
    </citation>
    <scope>NUCLEOTIDE SEQUENCE [LARGE SCALE GENOMIC DNA]</scope>
    <source>
        <strain evidence="2">MT8872</strain>
    </source>
</reference>
<reference evidence="3" key="2">
    <citation type="submission" date="2020-10" db="UniProtKB">
        <authorList>
            <consortium name="WormBaseParasite"/>
        </authorList>
    </citation>
    <scope>IDENTIFICATION</scope>
</reference>
<organism evidence="2 3">
    <name type="scientific">Panagrellus redivivus</name>
    <name type="common">Microworm</name>
    <dbReference type="NCBI Taxonomy" id="6233"/>
    <lineage>
        <taxon>Eukaryota</taxon>
        <taxon>Metazoa</taxon>
        <taxon>Ecdysozoa</taxon>
        <taxon>Nematoda</taxon>
        <taxon>Chromadorea</taxon>
        <taxon>Rhabditida</taxon>
        <taxon>Tylenchina</taxon>
        <taxon>Panagrolaimomorpha</taxon>
        <taxon>Panagrolaimoidea</taxon>
        <taxon>Panagrolaimidae</taxon>
        <taxon>Panagrellus</taxon>
    </lineage>
</organism>
<feature type="chain" id="PRO_5028893445" evidence="1">
    <location>
        <begin position="18"/>
        <end position="200"/>
    </location>
</feature>
<accession>A0A7E4VXP3</accession>
<keyword evidence="2" id="KW-1185">Reference proteome</keyword>
<sequence length="200" mass="22548">MHPSSLILFLFVYQALQQNTHDIQKYICTADIKIDEERNTLIKLHKSGSSCQYLPLIVDRTGFNFDFVFPANAAHGELGFLDLLFENSPARVSLRFQKRFDEMIVYSSGRYLTTVYSTTATITVSADGRGYIHHGNAAGIILFPELTNLPTFATDKAVLKVKFIWRDLFDGFNVRFPPEIGFLADTTTTTTTGAVIPFFM</sequence>
<evidence type="ECO:0000313" key="2">
    <source>
        <dbReference type="Proteomes" id="UP000492821"/>
    </source>
</evidence>
<proteinExistence type="predicted"/>
<name>A0A7E4VXP3_PANRE</name>
<keyword evidence="1" id="KW-0732">Signal</keyword>